<reference evidence="10" key="1">
    <citation type="submission" date="2023-09" db="EMBL/GenBank/DDBJ databases">
        <authorList>
            <person name="Li S."/>
            <person name="Li X."/>
            <person name="Zhang C."/>
            <person name="Zhao Z."/>
        </authorList>
    </citation>
    <scope>NUCLEOTIDE SEQUENCE [LARGE SCALE GENOMIC DNA]</scope>
    <source>
        <strain evidence="10">SQ149</strain>
    </source>
</reference>
<keyword evidence="10" id="KW-1185">Reference proteome</keyword>
<dbReference type="Proteomes" id="UP001258994">
    <property type="component" value="Chromosome"/>
</dbReference>
<keyword evidence="5 6" id="KW-0520">NAD</keyword>
<evidence type="ECO:0000256" key="5">
    <source>
        <dbReference type="ARBA" id="ARBA00023027"/>
    </source>
</evidence>
<dbReference type="PANTHER" id="PTHR31873">
    <property type="entry name" value="L-ASPARTATE DEHYDROGENASE-RELATED"/>
    <property type="match status" value="1"/>
</dbReference>
<dbReference type="Gene3D" id="3.30.360.10">
    <property type="entry name" value="Dihydrodipicolinate Reductase, domain 2"/>
    <property type="match status" value="1"/>
</dbReference>
<gene>
    <name evidence="6" type="primary">nadX</name>
    <name evidence="9" type="ORF">RGQ13_14565</name>
</gene>
<dbReference type="PANTHER" id="PTHR31873:SF6">
    <property type="entry name" value="ASPARTATE DEHYDROGENASE DOMAIN-CONTAINING PROTEIN"/>
    <property type="match status" value="1"/>
</dbReference>
<dbReference type="EC" id="1.4.1.21" evidence="6"/>
<feature type="domain" description="Aspartate/homoserine dehydrogenase NAD-binding" evidence="8">
    <location>
        <begin position="11"/>
        <end position="119"/>
    </location>
</feature>
<comment type="function">
    <text evidence="6">Specifically catalyzes the NAD or NADP-dependent dehydrogenation of L-aspartate to iminoaspartate.</text>
</comment>
<dbReference type="EMBL" id="CP134145">
    <property type="protein sequence ID" value="WNC71338.1"/>
    <property type="molecule type" value="Genomic_DNA"/>
</dbReference>
<feature type="binding site" evidence="6">
    <location>
        <position position="191"/>
    </location>
    <ligand>
        <name>NAD(+)</name>
        <dbReference type="ChEBI" id="CHEBI:57540"/>
    </ligand>
</feature>
<dbReference type="Gene3D" id="3.40.50.720">
    <property type="entry name" value="NAD(P)-binding Rossmann-like Domain"/>
    <property type="match status" value="1"/>
</dbReference>
<name>A0ABY9TSQ9_9GAMM</name>
<evidence type="ECO:0000259" key="8">
    <source>
        <dbReference type="Pfam" id="PF03447"/>
    </source>
</evidence>
<sequence length="270" mass="28032">MKNTLKVGIAGFGTIGQVVGQALDDGMEGLELTAITSGNLDKAKQNLKSFKKTVTVVAAQDLANIVDVVVECAPTSAFMSVAEPTLKQGKILVTVSGAAILQNPNIVDVAKNSGGQIILATGALLGLDAVRAAAESTIHSVTMVTRKPPTSLTKAKYIVENNIDISNLTEPLQVFKGSAREGAEKFPSNVNVAAALGLAGVGADKTQLEIWADPTKTRNTHYINVDADSASFALTIENVPTIENPGTGRITALSVITALRSITTPLRVGS</sequence>
<comment type="miscellaneous">
    <text evidence="6">The iminoaspartate product is unstable in aqueous solution and can decompose to oxaloacetate and ammonia.</text>
</comment>
<dbReference type="SUPFAM" id="SSF55347">
    <property type="entry name" value="Glyceraldehyde-3-phosphate dehydrogenase-like, C-terminal domain"/>
    <property type="match status" value="1"/>
</dbReference>
<keyword evidence="2 6" id="KW-0662">Pyridine nucleotide biosynthesis</keyword>
<feature type="domain" description="Aspartate dehydrogenase" evidence="7">
    <location>
        <begin position="169"/>
        <end position="256"/>
    </location>
</feature>
<feature type="active site" evidence="6">
    <location>
        <position position="221"/>
    </location>
</feature>
<evidence type="ECO:0000256" key="4">
    <source>
        <dbReference type="ARBA" id="ARBA00023002"/>
    </source>
</evidence>
<proteinExistence type="inferred from homology"/>
<organism evidence="9 10">
    <name type="scientific">Thalassotalea psychrophila</name>
    <dbReference type="NCBI Taxonomy" id="3065647"/>
    <lineage>
        <taxon>Bacteria</taxon>
        <taxon>Pseudomonadati</taxon>
        <taxon>Pseudomonadota</taxon>
        <taxon>Gammaproteobacteria</taxon>
        <taxon>Alteromonadales</taxon>
        <taxon>Colwelliaceae</taxon>
        <taxon>Thalassotalea</taxon>
    </lineage>
</organism>
<dbReference type="InterPro" id="IPR011182">
    <property type="entry name" value="L-Asp_DH"/>
</dbReference>
<dbReference type="InterPro" id="IPR002811">
    <property type="entry name" value="Asp_DH"/>
</dbReference>
<evidence type="ECO:0000259" key="7">
    <source>
        <dbReference type="Pfam" id="PF01958"/>
    </source>
</evidence>
<evidence type="ECO:0000313" key="9">
    <source>
        <dbReference type="EMBL" id="WNC71338.1"/>
    </source>
</evidence>
<keyword evidence="4 6" id="KW-0560">Oxidoreductase</keyword>
<comment type="similarity">
    <text evidence="1 6">Belongs to the L-aspartate dehydrogenase family.</text>
</comment>
<protein>
    <recommendedName>
        <fullName evidence="6">L-aspartate dehydrogenase</fullName>
        <ecNumber evidence="6">1.4.1.21</ecNumber>
    </recommendedName>
</protein>
<feature type="binding site" evidence="6">
    <location>
        <position position="123"/>
    </location>
    <ligand>
        <name>NAD(+)</name>
        <dbReference type="ChEBI" id="CHEBI:57540"/>
    </ligand>
</feature>
<evidence type="ECO:0000313" key="10">
    <source>
        <dbReference type="Proteomes" id="UP001258994"/>
    </source>
</evidence>
<comment type="pathway">
    <text evidence="6">Cofactor biosynthesis; NAD(+) biosynthesis; iminoaspartate from L-aspartate (dehydrogenase route): step 1/1.</text>
</comment>
<dbReference type="PIRSF" id="PIRSF005227">
    <property type="entry name" value="Asp_dh_NAD_syn"/>
    <property type="match status" value="1"/>
</dbReference>
<comment type="catalytic activity">
    <reaction evidence="6">
        <text>L-aspartate + NAD(+) + H2O = oxaloacetate + NH4(+) + NADH + H(+)</text>
        <dbReference type="Rhea" id="RHEA:11788"/>
        <dbReference type="ChEBI" id="CHEBI:15377"/>
        <dbReference type="ChEBI" id="CHEBI:15378"/>
        <dbReference type="ChEBI" id="CHEBI:16452"/>
        <dbReference type="ChEBI" id="CHEBI:28938"/>
        <dbReference type="ChEBI" id="CHEBI:29991"/>
        <dbReference type="ChEBI" id="CHEBI:57540"/>
        <dbReference type="ChEBI" id="CHEBI:57945"/>
        <dbReference type="EC" id="1.4.1.21"/>
    </reaction>
</comment>
<evidence type="ECO:0000256" key="1">
    <source>
        <dbReference type="ARBA" id="ARBA00008331"/>
    </source>
</evidence>
<evidence type="ECO:0000256" key="3">
    <source>
        <dbReference type="ARBA" id="ARBA00022857"/>
    </source>
</evidence>
<dbReference type="Pfam" id="PF03447">
    <property type="entry name" value="NAD_binding_3"/>
    <property type="match status" value="1"/>
</dbReference>
<comment type="catalytic activity">
    <reaction evidence="6">
        <text>L-aspartate + NADP(+) + H2O = oxaloacetate + NH4(+) + NADPH + H(+)</text>
        <dbReference type="Rhea" id="RHEA:11784"/>
        <dbReference type="ChEBI" id="CHEBI:15377"/>
        <dbReference type="ChEBI" id="CHEBI:15378"/>
        <dbReference type="ChEBI" id="CHEBI:16452"/>
        <dbReference type="ChEBI" id="CHEBI:28938"/>
        <dbReference type="ChEBI" id="CHEBI:29991"/>
        <dbReference type="ChEBI" id="CHEBI:57783"/>
        <dbReference type="ChEBI" id="CHEBI:58349"/>
        <dbReference type="EC" id="1.4.1.21"/>
    </reaction>
</comment>
<dbReference type="HAMAP" id="MF_01265">
    <property type="entry name" value="NadX"/>
    <property type="match status" value="1"/>
</dbReference>
<evidence type="ECO:0000256" key="6">
    <source>
        <dbReference type="HAMAP-Rule" id="MF_01265"/>
    </source>
</evidence>
<dbReference type="RefSeq" id="WP_348390473.1">
    <property type="nucleotide sequence ID" value="NZ_CP134145.1"/>
</dbReference>
<keyword evidence="3 6" id="KW-0521">NADP</keyword>
<dbReference type="InterPro" id="IPR036291">
    <property type="entry name" value="NAD(P)-bd_dom_sf"/>
</dbReference>
<accession>A0ABY9TSQ9</accession>
<evidence type="ECO:0000256" key="2">
    <source>
        <dbReference type="ARBA" id="ARBA00022642"/>
    </source>
</evidence>
<dbReference type="InterPro" id="IPR020626">
    <property type="entry name" value="Asp_DH_prok"/>
</dbReference>
<dbReference type="SUPFAM" id="SSF51735">
    <property type="entry name" value="NAD(P)-binding Rossmann-fold domains"/>
    <property type="match status" value="1"/>
</dbReference>
<dbReference type="NCBIfam" id="NF009825">
    <property type="entry name" value="PRK13302.1"/>
    <property type="match status" value="1"/>
</dbReference>
<dbReference type="Pfam" id="PF01958">
    <property type="entry name" value="Asp_DH_C"/>
    <property type="match status" value="1"/>
</dbReference>
<dbReference type="InterPro" id="IPR005106">
    <property type="entry name" value="Asp/hSer_DH_NAD-bd"/>
</dbReference>